<dbReference type="EMBL" id="BDGG01000001">
    <property type="protein sequence ID" value="GAU89734.1"/>
    <property type="molecule type" value="Genomic_DNA"/>
</dbReference>
<dbReference type="AlphaFoldDB" id="A0A1D1UJ21"/>
<keyword evidence="2" id="KW-1185">Reference proteome</keyword>
<comment type="caution">
    <text evidence="1">The sequence shown here is derived from an EMBL/GenBank/DDBJ whole genome shotgun (WGS) entry which is preliminary data.</text>
</comment>
<name>A0A1D1UJ21_RAMVA</name>
<evidence type="ECO:0000313" key="2">
    <source>
        <dbReference type="Proteomes" id="UP000186922"/>
    </source>
</evidence>
<protein>
    <recommendedName>
        <fullName evidence="3">F-box domain-containing protein</fullName>
    </recommendedName>
</protein>
<reference evidence="1 2" key="1">
    <citation type="journal article" date="2016" name="Nat. Commun.">
        <title>Extremotolerant tardigrade genome and improved radiotolerance of human cultured cells by tardigrade-unique protein.</title>
        <authorList>
            <person name="Hashimoto T."/>
            <person name="Horikawa D.D."/>
            <person name="Saito Y."/>
            <person name="Kuwahara H."/>
            <person name="Kozuka-Hata H."/>
            <person name="Shin-I T."/>
            <person name="Minakuchi Y."/>
            <person name="Ohishi K."/>
            <person name="Motoyama A."/>
            <person name="Aizu T."/>
            <person name="Enomoto A."/>
            <person name="Kondo K."/>
            <person name="Tanaka S."/>
            <person name="Hara Y."/>
            <person name="Koshikawa S."/>
            <person name="Sagara H."/>
            <person name="Miura T."/>
            <person name="Yokobori S."/>
            <person name="Miyagawa K."/>
            <person name="Suzuki Y."/>
            <person name="Kubo T."/>
            <person name="Oyama M."/>
            <person name="Kohara Y."/>
            <person name="Fujiyama A."/>
            <person name="Arakawa K."/>
            <person name="Katayama T."/>
            <person name="Toyoda A."/>
            <person name="Kunieda T."/>
        </authorList>
    </citation>
    <scope>NUCLEOTIDE SEQUENCE [LARGE SCALE GENOMIC DNA]</scope>
    <source>
        <strain evidence="1 2">YOKOZUNA-1</strain>
    </source>
</reference>
<proteinExistence type="predicted"/>
<dbReference type="Proteomes" id="UP000186922">
    <property type="component" value="Unassembled WGS sequence"/>
</dbReference>
<gene>
    <name evidence="1" type="primary">RvY_02246-1</name>
    <name evidence="1" type="synonym">RvY_02246.1</name>
    <name evidence="1" type="ORF">RvY_02246</name>
</gene>
<accession>A0A1D1UJ21</accession>
<evidence type="ECO:0008006" key="3">
    <source>
        <dbReference type="Google" id="ProtNLM"/>
    </source>
</evidence>
<sequence length="99" mass="11246">MEDRMGHAEGHIGELQCCGCPTANIHDIPPSLLAEIFASLEAYSRIRLRRLFGMARSAGFTSSHNQRNLPRHGHLYLKTDKPARLETFINGKNFTFNYE</sequence>
<organism evidence="1 2">
    <name type="scientific">Ramazzottius varieornatus</name>
    <name type="common">Water bear</name>
    <name type="synonym">Tardigrade</name>
    <dbReference type="NCBI Taxonomy" id="947166"/>
    <lineage>
        <taxon>Eukaryota</taxon>
        <taxon>Metazoa</taxon>
        <taxon>Ecdysozoa</taxon>
        <taxon>Tardigrada</taxon>
        <taxon>Eutardigrada</taxon>
        <taxon>Parachela</taxon>
        <taxon>Hypsibioidea</taxon>
        <taxon>Ramazzottiidae</taxon>
        <taxon>Ramazzottius</taxon>
    </lineage>
</organism>
<evidence type="ECO:0000313" key="1">
    <source>
        <dbReference type="EMBL" id="GAU89734.1"/>
    </source>
</evidence>